<accession>A0AAP5MCW6</accession>
<gene>
    <name evidence="1" type="ORF">G7B40_030460</name>
</gene>
<reference evidence="2" key="1">
    <citation type="journal article" date="2021" name="Science">
        <title>Hunting the eagle killer: A cyanobacterial neurotoxin causes vacuolar myelinopathy.</title>
        <authorList>
            <person name="Breinlinger S."/>
            <person name="Phillips T.J."/>
            <person name="Haram B.N."/>
            <person name="Mares J."/>
            <person name="Martinez Yerena J.A."/>
            <person name="Hrouzek P."/>
            <person name="Sobotka R."/>
            <person name="Henderson W.M."/>
            <person name="Schmieder P."/>
            <person name="Williams S.M."/>
            <person name="Lauderdale J.D."/>
            <person name="Wilde H.D."/>
            <person name="Gerrin W."/>
            <person name="Kust A."/>
            <person name="Washington J.W."/>
            <person name="Wagner C."/>
            <person name="Geier B."/>
            <person name="Liebeke M."/>
            <person name="Enke H."/>
            <person name="Niedermeyer T.H.J."/>
            <person name="Wilde S.B."/>
        </authorList>
    </citation>
    <scope>NUCLEOTIDE SEQUENCE [LARGE SCALE GENOMIC DNA]</scope>
    <source>
        <strain evidence="2">Thurmond2011</strain>
    </source>
</reference>
<dbReference type="EMBL" id="JAALHA020000020">
    <property type="protein sequence ID" value="MDR9898848.1"/>
    <property type="molecule type" value="Genomic_DNA"/>
</dbReference>
<proteinExistence type="predicted"/>
<evidence type="ECO:0000313" key="1">
    <source>
        <dbReference type="EMBL" id="MDR9898848.1"/>
    </source>
</evidence>
<name>A0AAP5MCW6_9CYAN</name>
<organism evidence="1 2">
    <name type="scientific">Aetokthonos hydrillicola Thurmond2011</name>
    <dbReference type="NCBI Taxonomy" id="2712845"/>
    <lineage>
        <taxon>Bacteria</taxon>
        <taxon>Bacillati</taxon>
        <taxon>Cyanobacteriota</taxon>
        <taxon>Cyanophyceae</taxon>
        <taxon>Nostocales</taxon>
        <taxon>Hapalosiphonaceae</taxon>
        <taxon>Aetokthonos</taxon>
    </lineage>
</organism>
<keyword evidence="2" id="KW-1185">Reference proteome</keyword>
<protein>
    <submittedName>
        <fullName evidence="1">Uncharacterized protein</fullName>
    </submittedName>
</protein>
<sequence>MTLKHNKIKFPLWQYLNQPVFTPYIKPILNPRRFAYYYRVQLLQRCWTKECNVNRPYQN</sequence>
<evidence type="ECO:0000313" key="2">
    <source>
        <dbReference type="Proteomes" id="UP000667802"/>
    </source>
</evidence>
<dbReference type="AlphaFoldDB" id="A0AAP5MCW6"/>
<dbReference type="Proteomes" id="UP000667802">
    <property type="component" value="Unassembled WGS sequence"/>
</dbReference>
<comment type="caution">
    <text evidence="1">The sequence shown here is derived from an EMBL/GenBank/DDBJ whole genome shotgun (WGS) entry which is preliminary data.</text>
</comment>